<evidence type="ECO:0000313" key="5">
    <source>
        <dbReference type="Proteomes" id="UP000185612"/>
    </source>
</evidence>
<dbReference type="Proteomes" id="UP000185612">
    <property type="component" value="Unassembled WGS sequence"/>
</dbReference>
<evidence type="ECO:0000256" key="2">
    <source>
        <dbReference type="SAM" id="MobiDB-lite"/>
    </source>
</evidence>
<keyword evidence="3" id="KW-0812">Transmembrane</keyword>
<feature type="compositionally biased region" description="Pro residues" evidence="2">
    <location>
        <begin position="246"/>
        <end position="261"/>
    </location>
</feature>
<keyword evidence="5" id="KW-1185">Reference proteome</keyword>
<gene>
    <name evidence="4" type="ORF">BSZ40_02380</name>
</gene>
<name>A0A1Q5PY21_9ACTO</name>
<evidence type="ECO:0000313" key="4">
    <source>
        <dbReference type="EMBL" id="OKL52349.1"/>
    </source>
</evidence>
<sequence>MDKRVLRPLVAALCVLIMTVSVTISVLHHRRDELRSSWRTSLTALLTSLTEADELSSQAQQALRRARNTRGFLPTHRPVVDDMDRALALLTTVTTDARHTYAQHLAQAEKEPAAVTYVPGGRELAALDLTVTQIGEHSITLSSKIESLDKQLVNFELKALQRDYRQAAQRLLNLTHNAEELLAAGPLTNAQAQKNLERALAPAQQAATAPVPLTATEVKAAREHLGQQHELLSAAFEVAQQYRPAAPTPTPAPSPSPTPGA</sequence>
<accession>A0A1Q5PY21</accession>
<reference evidence="5" key="1">
    <citation type="submission" date="2016-12" db="EMBL/GenBank/DDBJ databases">
        <authorList>
            <person name="Meng X."/>
        </authorList>
    </citation>
    <scope>NUCLEOTIDE SEQUENCE [LARGE SCALE GENOMIC DNA]</scope>
    <source>
        <strain evidence="5">DSM 20732</strain>
    </source>
</reference>
<keyword evidence="1" id="KW-0175">Coiled coil</keyword>
<dbReference type="InParanoid" id="A0A1Q5PY21"/>
<keyword evidence="3" id="KW-0472">Membrane</keyword>
<dbReference type="EMBL" id="MQVS01000002">
    <property type="protein sequence ID" value="OKL52349.1"/>
    <property type="molecule type" value="Genomic_DNA"/>
</dbReference>
<protein>
    <submittedName>
        <fullName evidence="4">Uncharacterized protein</fullName>
    </submittedName>
</protein>
<proteinExistence type="predicted"/>
<evidence type="ECO:0000256" key="3">
    <source>
        <dbReference type="SAM" id="Phobius"/>
    </source>
</evidence>
<comment type="caution">
    <text evidence="4">The sequence shown here is derived from an EMBL/GenBank/DDBJ whole genome shotgun (WGS) entry which is preliminary data.</text>
</comment>
<keyword evidence="3" id="KW-1133">Transmembrane helix</keyword>
<evidence type="ECO:0000256" key="1">
    <source>
        <dbReference type="SAM" id="Coils"/>
    </source>
</evidence>
<dbReference type="RefSeq" id="WP_073822957.1">
    <property type="nucleotide sequence ID" value="NZ_MQVS01000002.1"/>
</dbReference>
<feature type="region of interest" description="Disordered" evidence="2">
    <location>
        <begin position="240"/>
        <end position="261"/>
    </location>
</feature>
<feature type="coiled-coil region" evidence="1">
    <location>
        <begin position="157"/>
        <end position="184"/>
    </location>
</feature>
<organism evidence="4 5">
    <name type="scientific">Buchananella hordeovulneris</name>
    <dbReference type="NCBI Taxonomy" id="52770"/>
    <lineage>
        <taxon>Bacteria</taxon>
        <taxon>Bacillati</taxon>
        <taxon>Actinomycetota</taxon>
        <taxon>Actinomycetes</taxon>
        <taxon>Actinomycetales</taxon>
        <taxon>Actinomycetaceae</taxon>
        <taxon>Buchananella</taxon>
    </lineage>
</organism>
<dbReference type="STRING" id="52770.BSZ40_02380"/>
<feature type="transmembrane region" description="Helical" evidence="3">
    <location>
        <begin position="6"/>
        <end position="27"/>
    </location>
</feature>
<dbReference type="AlphaFoldDB" id="A0A1Q5PY21"/>